<dbReference type="AlphaFoldDB" id="A0A261FL47"/>
<reference evidence="3 4" key="1">
    <citation type="journal article" date="2017" name="BMC Genomics">
        <title>Comparative genomic and phylogenomic analyses of the Bifidobacteriaceae family.</title>
        <authorList>
            <person name="Lugli G.A."/>
            <person name="Milani C."/>
            <person name="Turroni F."/>
            <person name="Duranti S."/>
            <person name="Mancabelli L."/>
            <person name="Mangifesta M."/>
            <person name="Ferrario C."/>
            <person name="Modesto M."/>
            <person name="Mattarelli P."/>
            <person name="Jiri K."/>
            <person name="van Sinderen D."/>
            <person name="Ventura M."/>
        </authorList>
    </citation>
    <scope>NUCLEOTIDE SEQUENCE [LARGE SCALE GENOMIC DNA]</scope>
    <source>
        <strain evidence="3 4">DSM 28807</strain>
    </source>
</reference>
<dbReference type="EMBL" id="MWWX01000019">
    <property type="protein sequence ID" value="OZG59902.1"/>
    <property type="molecule type" value="Genomic_DNA"/>
</dbReference>
<dbReference type="Gene3D" id="3.90.1720.10">
    <property type="entry name" value="endopeptidase domain like (from Nostoc punctiforme)"/>
    <property type="match status" value="1"/>
</dbReference>
<dbReference type="InterPro" id="IPR038765">
    <property type="entry name" value="Papain-like_cys_pep_sf"/>
</dbReference>
<keyword evidence="4" id="KW-1185">Reference proteome</keyword>
<dbReference type="InterPro" id="IPR023346">
    <property type="entry name" value="Lysozyme-like_dom_sf"/>
</dbReference>
<dbReference type="InterPro" id="IPR007921">
    <property type="entry name" value="CHAP_dom"/>
</dbReference>
<proteinExistence type="predicted"/>
<name>A0A261FL47_9BIFI</name>
<dbReference type="SUPFAM" id="SSF54001">
    <property type="entry name" value="Cysteine proteinases"/>
    <property type="match status" value="1"/>
</dbReference>
<keyword evidence="1" id="KW-0732">Signal</keyword>
<protein>
    <submittedName>
        <fullName evidence="3">Conjugal transfer protein TraG</fullName>
    </submittedName>
</protein>
<accession>A0A261FL47</accession>
<evidence type="ECO:0000313" key="3">
    <source>
        <dbReference type="EMBL" id="OZG59902.1"/>
    </source>
</evidence>
<feature type="signal peptide" evidence="1">
    <location>
        <begin position="1"/>
        <end position="33"/>
    </location>
</feature>
<comment type="caution">
    <text evidence="3">The sequence shown here is derived from an EMBL/GenBank/DDBJ whole genome shotgun (WGS) entry which is preliminary data.</text>
</comment>
<gene>
    <name evidence="3" type="ORF">BLEM_2077</name>
</gene>
<dbReference type="Pfam" id="PF05257">
    <property type="entry name" value="CHAP"/>
    <property type="match status" value="1"/>
</dbReference>
<dbReference type="Proteomes" id="UP000216352">
    <property type="component" value="Unassembled WGS sequence"/>
</dbReference>
<evidence type="ECO:0000313" key="4">
    <source>
        <dbReference type="Proteomes" id="UP000216352"/>
    </source>
</evidence>
<organism evidence="3 4">
    <name type="scientific">Bifidobacterium lemurum</name>
    <dbReference type="NCBI Taxonomy" id="1603886"/>
    <lineage>
        <taxon>Bacteria</taxon>
        <taxon>Bacillati</taxon>
        <taxon>Actinomycetota</taxon>
        <taxon>Actinomycetes</taxon>
        <taxon>Bifidobacteriales</taxon>
        <taxon>Bifidobacteriaceae</taxon>
        <taxon>Bifidobacterium</taxon>
    </lineage>
</organism>
<feature type="domain" description="Peptidase C51" evidence="2">
    <location>
        <begin position="67"/>
        <end position="195"/>
    </location>
</feature>
<sequence>MTARRTRVRIAAVAATMAVLLTCASCSPLDVIAYLGGCKQSSSTGGQDGDVNTVAKGEVSEGMTVSQAQEWFGGADGPGSPPTCRAYPRGQCTYWACMRGSKLGWSVGSYWGNGGDWAASASKAGYETTTDSPVAGSIISFPPGNQGADSYYGHVAVVESVDTTAGTVTISEMNATGPVVSFRTLPIDGGATYILPDATIDGTGTGGSSGGSSATVNAAWSCRASSSGVVVDYDGDGVHATSEQAQAIAKRMIASGYKAWDNDEDWDALVWIWNHESGWRWDAENPSSGAYGIPQSLPANKMASAGDDWKDNAATQIAWGLQYIKDRYGSPGKAKEFWLAHNWY</sequence>
<evidence type="ECO:0000256" key="1">
    <source>
        <dbReference type="SAM" id="SignalP"/>
    </source>
</evidence>
<dbReference type="STRING" id="1603886.GCA_001895165_01532"/>
<dbReference type="PROSITE" id="PS50911">
    <property type="entry name" value="CHAP"/>
    <property type="match status" value="1"/>
</dbReference>
<evidence type="ECO:0000259" key="2">
    <source>
        <dbReference type="PROSITE" id="PS50911"/>
    </source>
</evidence>
<feature type="chain" id="PRO_5038726678" evidence="1">
    <location>
        <begin position="34"/>
        <end position="344"/>
    </location>
</feature>
<dbReference type="SUPFAM" id="SSF53955">
    <property type="entry name" value="Lysozyme-like"/>
    <property type="match status" value="1"/>
</dbReference>
<dbReference type="Gene3D" id="1.10.530.10">
    <property type="match status" value="1"/>
</dbReference>